<gene>
    <name evidence="3" type="ORF">SAMN05421762_3096</name>
</gene>
<reference evidence="3 4" key="1">
    <citation type="submission" date="2016-10" db="EMBL/GenBank/DDBJ databases">
        <authorList>
            <person name="de Groot N.N."/>
        </authorList>
    </citation>
    <scope>NUCLEOTIDE SEQUENCE [LARGE SCALE GENOMIC DNA]</scope>
    <source>
        <strain evidence="3 4">DSM 29619</strain>
    </source>
</reference>
<evidence type="ECO:0000313" key="4">
    <source>
        <dbReference type="Proteomes" id="UP000231644"/>
    </source>
</evidence>
<dbReference type="Proteomes" id="UP000231644">
    <property type="component" value="Unassembled WGS sequence"/>
</dbReference>
<organism evidence="3 4">
    <name type="scientific">Pseudooceanicola nitratireducens</name>
    <dbReference type="NCBI Taxonomy" id="517719"/>
    <lineage>
        <taxon>Bacteria</taxon>
        <taxon>Pseudomonadati</taxon>
        <taxon>Pseudomonadota</taxon>
        <taxon>Alphaproteobacteria</taxon>
        <taxon>Rhodobacterales</taxon>
        <taxon>Paracoccaceae</taxon>
        <taxon>Pseudooceanicola</taxon>
    </lineage>
</organism>
<proteinExistence type="predicted"/>
<dbReference type="OrthoDB" id="9795505at2"/>
<feature type="transmembrane region" description="Helical" evidence="2">
    <location>
        <begin position="55"/>
        <end position="78"/>
    </location>
</feature>
<dbReference type="EMBL" id="FOLX01000001">
    <property type="protein sequence ID" value="SFC99825.1"/>
    <property type="molecule type" value="Genomic_DNA"/>
</dbReference>
<protein>
    <submittedName>
        <fullName evidence="3">Uncharacterized protein</fullName>
    </submittedName>
</protein>
<evidence type="ECO:0000256" key="2">
    <source>
        <dbReference type="SAM" id="Phobius"/>
    </source>
</evidence>
<keyword evidence="4" id="KW-1185">Reference proteome</keyword>
<evidence type="ECO:0000313" key="3">
    <source>
        <dbReference type="EMBL" id="SFC99825.1"/>
    </source>
</evidence>
<dbReference type="AlphaFoldDB" id="A0A1I1NQV5"/>
<feature type="region of interest" description="Disordered" evidence="1">
    <location>
        <begin position="172"/>
        <end position="213"/>
    </location>
</feature>
<dbReference type="STRING" id="517719.SAMN05421762_3096"/>
<feature type="compositionally biased region" description="Gly residues" evidence="1">
    <location>
        <begin position="180"/>
        <end position="189"/>
    </location>
</feature>
<keyword evidence="2" id="KW-0812">Transmembrane</keyword>
<accession>A0A1I1NQV5</accession>
<name>A0A1I1NQV5_9RHOB</name>
<evidence type="ECO:0000256" key="1">
    <source>
        <dbReference type="SAM" id="MobiDB-lite"/>
    </source>
</evidence>
<keyword evidence="2" id="KW-1133">Transmembrane helix</keyword>
<sequence>MAETLRDFWARIRDRTAAHVQNVDWPDVDVASYIAGLRAGQTPARARPQIRFSHVITAPVIYSLIIPFVILDLFVSLYQAICFRAYGIPRVARGDYIVMDRHRLAHLNLPQKINCAYCAYANGLIAYVGEIAARTEAYWCPVKHAARMAGVHDHYQFFMEYGDTRGFVEKREASRDRLSGAGGSAGAGGRSKADPRPAKGSAAAQADDDVDLG</sequence>
<dbReference type="RefSeq" id="WP_093446105.1">
    <property type="nucleotide sequence ID" value="NZ_FNZG01000001.1"/>
</dbReference>
<keyword evidence="2" id="KW-0472">Membrane</keyword>